<evidence type="ECO:0000313" key="3">
    <source>
        <dbReference type="Proteomes" id="UP000230002"/>
    </source>
</evidence>
<feature type="compositionally biased region" description="Polar residues" evidence="1">
    <location>
        <begin position="1"/>
        <end position="10"/>
    </location>
</feature>
<name>A0A2G8RRA4_9APHY</name>
<organism evidence="2 3">
    <name type="scientific">Ganoderma sinense ZZ0214-1</name>
    <dbReference type="NCBI Taxonomy" id="1077348"/>
    <lineage>
        <taxon>Eukaryota</taxon>
        <taxon>Fungi</taxon>
        <taxon>Dikarya</taxon>
        <taxon>Basidiomycota</taxon>
        <taxon>Agaricomycotina</taxon>
        <taxon>Agaricomycetes</taxon>
        <taxon>Polyporales</taxon>
        <taxon>Polyporaceae</taxon>
        <taxon>Ganoderma</taxon>
    </lineage>
</organism>
<protein>
    <submittedName>
        <fullName evidence="2">Uncharacterized protein</fullName>
    </submittedName>
</protein>
<dbReference type="Proteomes" id="UP000230002">
    <property type="component" value="Unassembled WGS sequence"/>
</dbReference>
<comment type="caution">
    <text evidence="2">The sequence shown here is derived from an EMBL/GenBank/DDBJ whole genome shotgun (WGS) entry which is preliminary data.</text>
</comment>
<feature type="region of interest" description="Disordered" evidence="1">
    <location>
        <begin position="1"/>
        <end position="25"/>
    </location>
</feature>
<sequence>MRRSRTNTTRLARAPKARSRESVAPGTNFFKIPTKTAHCVFNTPLNGVWDDTVTPQNLASTKAHGLQYSALKTARFLTVENGKDETLGAGAVTDVVVEWYEASVVTSTAGLYP</sequence>
<proteinExistence type="predicted"/>
<dbReference type="AlphaFoldDB" id="A0A2G8RRA4"/>
<evidence type="ECO:0000313" key="2">
    <source>
        <dbReference type="EMBL" id="PIL24021.1"/>
    </source>
</evidence>
<gene>
    <name evidence="2" type="ORF">GSI_13772</name>
</gene>
<accession>A0A2G8RRA4</accession>
<keyword evidence="3" id="KW-1185">Reference proteome</keyword>
<reference evidence="2 3" key="1">
    <citation type="journal article" date="2015" name="Sci. Rep.">
        <title>Chromosome-level genome map provides insights into diverse defense mechanisms in the medicinal fungus Ganoderma sinense.</title>
        <authorList>
            <person name="Zhu Y."/>
            <person name="Xu J."/>
            <person name="Sun C."/>
            <person name="Zhou S."/>
            <person name="Xu H."/>
            <person name="Nelson D.R."/>
            <person name="Qian J."/>
            <person name="Song J."/>
            <person name="Luo H."/>
            <person name="Xiang L."/>
            <person name="Li Y."/>
            <person name="Xu Z."/>
            <person name="Ji A."/>
            <person name="Wang L."/>
            <person name="Lu S."/>
            <person name="Hayward A."/>
            <person name="Sun W."/>
            <person name="Li X."/>
            <person name="Schwartz D.C."/>
            <person name="Wang Y."/>
            <person name="Chen S."/>
        </authorList>
    </citation>
    <scope>NUCLEOTIDE SEQUENCE [LARGE SCALE GENOMIC DNA]</scope>
    <source>
        <strain evidence="2 3">ZZ0214-1</strain>
    </source>
</reference>
<dbReference type="EMBL" id="AYKW01000067">
    <property type="protein sequence ID" value="PIL24021.1"/>
    <property type="molecule type" value="Genomic_DNA"/>
</dbReference>
<dbReference type="OrthoDB" id="5424209at2759"/>
<evidence type="ECO:0000256" key="1">
    <source>
        <dbReference type="SAM" id="MobiDB-lite"/>
    </source>
</evidence>